<proteinExistence type="predicted"/>
<dbReference type="Proteomes" id="UP001046870">
    <property type="component" value="Chromosome 21"/>
</dbReference>
<dbReference type="EMBL" id="JAFDVH010000021">
    <property type="protein sequence ID" value="KAG7457557.1"/>
    <property type="molecule type" value="Genomic_DNA"/>
</dbReference>
<comment type="caution">
    <text evidence="1">The sequence shown here is derived from an EMBL/GenBank/DDBJ whole genome shotgun (WGS) entry which is preliminary data.</text>
</comment>
<organism evidence="1 2">
    <name type="scientific">Megalops atlanticus</name>
    <name type="common">Tarpon</name>
    <name type="synonym">Clupea gigantea</name>
    <dbReference type="NCBI Taxonomy" id="7932"/>
    <lineage>
        <taxon>Eukaryota</taxon>
        <taxon>Metazoa</taxon>
        <taxon>Chordata</taxon>
        <taxon>Craniata</taxon>
        <taxon>Vertebrata</taxon>
        <taxon>Euteleostomi</taxon>
        <taxon>Actinopterygii</taxon>
        <taxon>Neopterygii</taxon>
        <taxon>Teleostei</taxon>
        <taxon>Elopiformes</taxon>
        <taxon>Megalopidae</taxon>
        <taxon>Megalops</taxon>
    </lineage>
</organism>
<gene>
    <name evidence="1" type="ORF">MATL_G00228290</name>
</gene>
<protein>
    <submittedName>
        <fullName evidence="1">Uncharacterized protein</fullName>
    </submittedName>
</protein>
<accession>A0A9D3PFN3</accession>
<sequence>MVIWDESPEWTKESDCSVSFQDVSIRTPECGGFEHHLQKRYICTWILKDHAVFEVGTACPIIDSRLVWKGYRPEGPLSPDVLVSKWKYRAISSRIPTHV</sequence>
<dbReference type="AlphaFoldDB" id="A0A9D3PFN3"/>
<name>A0A9D3PFN3_MEGAT</name>
<evidence type="ECO:0000313" key="2">
    <source>
        <dbReference type="Proteomes" id="UP001046870"/>
    </source>
</evidence>
<keyword evidence="2" id="KW-1185">Reference proteome</keyword>
<reference evidence="1" key="1">
    <citation type="submission" date="2021-01" db="EMBL/GenBank/DDBJ databases">
        <authorList>
            <person name="Zahm M."/>
            <person name="Roques C."/>
            <person name="Cabau C."/>
            <person name="Klopp C."/>
            <person name="Donnadieu C."/>
            <person name="Jouanno E."/>
            <person name="Lampietro C."/>
            <person name="Louis A."/>
            <person name="Herpin A."/>
            <person name="Echchiki A."/>
            <person name="Berthelot C."/>
            <person name="Parey E."/>
            <person name="Roest-Crollius H."/>
            <person name="Braasch I."/>
            <person name="Postlethwait J."/>
            <person name="Bobe J."/>
            <person name="Montfort J."/>
            <person name="Bouchez O."/>
            <person name="Begum T."/>
            <person name="Mejri S."/>
            <person name="Adams A."/>
            <person name="Chen W.-J."/>
            <person name="Guiguen Y."/>
        </authorList>
    </citation>
    <scope>NUCLEOTIDE SEQUENCE</scope>
    <source>
        <strain evidence="1">YG-15Mar2019-1</strain>
        <tissue evidence="1">Brain</tissue>
    </source>
</reference>
<evidence type="ECO:0000313" key="1">
    <source>
        <dbReference type="EMBL" id="KAG7457557.1"/>
    </source>
</evidence>